<protein>
    <submittedName>
        <fullName evidence="1">Uncharacterized protein</fullName>
    </submittedName>
</protein>
<organism evidence="1 2">
    <name type="scientific">Paraburkholderia unamae</name>
    <dbReference type="NCBI Taxonomy" id="219649"/>
    <lineage>
        <taxon>Bacteria</taxon>
        <taxon>Pseudomonadati</taxon>
        <taxon>Pseudomonadota</taxon>
        <taxon>Betaproteobacteria</taxon>
        <taxon>Burkholderiales</taxon>
        <taxon>Burkholderiaceae</taxon>
        <taxon>Paraburkholderia</taxon>
    </lineage>
</organism>
<evidence type="ECO:0000313" key="1">
    <source>
        <dbReference type="EMBL" id="PVX85810.1"/>
    </source>
</evidence>
<sequence length="72" mass="7938">MGFFRVMVGNKFTILATNGAENGRQLTSKSEAVAFDVYDRTIGQMVARDQQFEAAFDFCASRLAMDAAHALQ</sequence>
<dbReference type="RefSeq" id="WP_116610303.1">
    <property type="nucleotide sequence ID" value="NZ_QEOB01000003.1"/>
</dbReference>
<evidence type="ECO:0000313" key="2">
    <source>
        <dbReference type="Proteomes" id="UP000245712"/>
    </source>
</evidence>
<dbReference type="EMBL" id="QEOB01000003">
    <property type="protein sequence ID" value="PVX85810.1"/>
    <property type="molecule type" value="Genomic_DNA"/>
</dbReference>
<gene>
    <name evidence="1" type="ORF">C7402_103388</name>
</gene>
<proteinExistence type="predicted"/>
<dbReference type="Proteomes" id="UP000245712">
    <property type="component" value="Unassembled WGS sequence"/>
</dbReference>
<keyword evidence="2" id="KW-1185">Reference proteome</keyword>
<comment type="caution">
    <text evidence="1">The sequence shown here is derived from an EMBL/GenBank/DDBJ whole genome shotgun (WGS) entry which is preliminary data.</text>
</comment>
<name>A0ABX5KWE5_9BURK</name>
<reference evidence="1 2" key="1">
    <citation type="submission" date="2018-05" db="EMBL/GenBank/DDBJ databases">
        <title>Genomic Encyclopedia of Type Strains, Phase IV (KMG-V): Genome sequencing to study the core and pangenomes of soil and plant-associated prokaryotes.</title>
        <authorList>
            <person name="Whitman W."/>
        </authorList>
    </citation>
    <scope>NUCLEOTIDE SEQUENCE [LARGE SCALE GENOMIC DNA]</scope>
    <source>
        <strain evidence="1 2">SCZa-39</strain>
    </source>
</reference>
<accession>A0ABX5KWE5</accession>